<dbReference type="EMBL" id="MU795971">
    <property type="protein sequence ID" value="KAJ3804494.1"/>
    <property type="molecule type" value="Genomic_DNA"/>
</dbReference>
<sequence length="313" mass="34259">FDPTTQYVSTTGTHAFVAPGSGDARGPCPGLNALVNHGYIPHNGMGLLLNSLRLPIKVRFIAWALTWLPLLSVYGTAVDGDIVSLSFSIGQGQSTILGTENGLTESHNNYEADVSPTREAHRGNDDHDVQLSQFVQLYDLQSIVSDPSQVNYDIPLLTSFRVTRFQQTIDDNQYFFNAALGGLAVQPAASQFIFRPMGNKSEEYPEGRLNRDTLKSFFAISGPDDLDHTPGHERIPDNDGKWILYKRAIGDEYRLEPLILDIITMAFAHPQFLSIGGNTGQVNTFTGVDVADLTGGVYNAATLLEGNNFQCFS</sequence>
<proteinExistence type="predicted"/>
<evidence type="ECO:0000313" key="1">
    <source>
        <dbReference type="EMBL" id="KAJ3804494.1"/>
    </source>
</evidence>
<organism evidence="1 2">
    <name type="scientific">Lentinula aff. lateritia</name>
    <dbReference type="NCBI Taxonomy" id="2804960"/>
    <lineage>
        <taxon>Eukaryota</taxon>
        <taxon>Fungi</taxon>
        <taxon>Dikarya</taxon>
        <taxon>Basidiomycota</taxon>
        <taxon>Agaricomycotina</taxon>
        <taxon>Agaricomycetes</taxon>
        <taxon>Agaricomycetidae</taxon>
        <taxon>Agaricales</taxon>
        <taxon>Marasmiineae</taxon>
        <taxon>Omphalotaceae</taxon>
        <taxon>Lentinula</taxon>
    </lineage>
</organism>
<keyword evidence="2" id="KW-1185">Reference proteome</keyword>
<comment type="caution">
    <text evidence="1">The sequence shown here is derived from an EMBL/GenBank/DDBJ whole genome shotgun (WGS) entry which is preliminary data.</text>
</comment>
<name>A0ACC1TIX4_9AGAR</name>
<dbReference type="Proteomes" id="UP001163835">
    <property type="component" value="Unassembled WGS sequence"/>
</dbReference>
<feature type="non-terminal residue" evidence="1">
    <location>
        <position position="313"/>
    </location>
</feature>
<accession>A0ACC1TIX4</accession>
<feature type="non-terminal residue" evidence="1">
    <location>
        <position position="1"/>
    </location>
</feature>
<reference evidence="1" key="1">
    <citation type="submission" date="2022-09" db="EMBL/GenBank/DDBJ databases">
        <title>A Global Phylogenomic Analysis of the Shiitake Genus Lentinula.</title>
        <authorList>
            <consortium name="DOE Joint Genome Institute"/>
            <person name="Sierra-Patev S."/>
            <person name="Min B."/>
            <person name="Naranjo-Ortiz M."/>
            <person name="Looney B."/>
            <person name="Konkel Z."/>
            <person name="Slot J.C."/>
            <person name="Sakamoto Y."/>
            <person name="Steenwyk J.L."/>
            <person name="Rokas A."/>
            <person name="Carro J."/>
            <person name="Camarero S."/>
            <person name="Ferreira P."/>
            <person name="Molpeceres G."/>
            <person name="Ruiz-Duenas F.J."/>
            <person name="Serrano A."/>
            <person name="Henrissat B."/>
            <person name="Drula E."/>
            <person name="Hughes K.W."/>
            <person name="Mata J.L."/>
            <person name="Ishikawa N.K."/>
            <person name="Vargas-Isla R."/>
            <person name="Ushijima S."/>
            <person name="Smith C.A."/>
            <person name="Ahrendt S."/>
            <person name="Andreopoulos W."/>
            <person name="He G."/>
            <person name="Labutti K."/>
            <person name="Lipzen A."/>
            <person name="Ng V."/>
            <person name="Riley R."/>
            <person name="Sandor L."/>
            <person name="Barry K."/>
            <person name="Martinez A.T."/>
            <person name="Xiao Y."/>
            <person name="Gibbons J.G."/>
            <person name="Terashima K."/>
            <person name="Grigoriev I.V."/>
            <person name="Hibbett D.S."/>
        </authorList>
    </citation>
    <scope>NUCLEOTIDE SEQUENCE</scope>
    <source>
        <strain evidence="1">TMI1499</strain>
    </source>
</reference>
<evidence type="ECO:0000313" key="2">
    <source>
        <dbReference type="Proteomes" id="UP001163835"/>
    </source>
</evidence>
<protein>
    <submittedName>
        <fullName evidence="1">Chloroperoxidase</fullName>
    </submittedName>
</protein>
<gene>
    <name evidence="1" type="ORF">F5876DRAFT_8348</name>
</gene>